<dbReference type="EMBL" id="JALJOR010000005">
    <property type="protein sequence ID" value="KAK9816676.1"/>
    <property type="molecule type" value="Genomic_DNA"/>
</dbReference>
<dbReference type="PANTHER" id="PTHR43031">
    <property type="entry name" value="FAD-DEPENDENT OXIDOREDUCTASE"/>
    <property type="match status" value="1"/>
</dbReference>
<comment type="caution">
    <text evidence="3">The sequence shown here is derived from an EMBL/GenBank/DDBJ whole genome shotgun (WGS) entry which is preliminary data.</text>
</comment>
<dbReference type="Proteomes" id="UP001489004">
    <property type="component" value="Unassembled WGS sequence"/>
</dbReference>
<protein>
    <recommendedName>
        <fullName evidence="2">Rhodanese domain-containing protein</fullName>
    </recommendedName>
</protein>
<proteinExistence type="predicted"/>
<dbReference type="AlphaFoldDB" id="A0AAW1Q6X7"/>
<organism evidence="3 4">
    <name type="scientific">[Myrmecia] bisecta</name>
    <dbReference type="NCBI Taxonomy" id="41462"/>
    <lineage>
        <taxon>Eukaryota</taxon>
        <taxon>Viridiplantae</taxon>
        <taxon>Chlorophyta</taxon>
        <taxon>core chlorophytes</taxon>
        <taxon>Trebouxiophyceae</taxon>
        <taxon>Trebouxiales</taxon>
        <taxon>Trebouxiaceae</taxon>
        <taxon>Myrmecia</taxon>
    </lineage>
</organism>
<feature type="compositionally biased region" description="Basic residues" evidence="1">
    <location>
        <begin position="1"/>
        <end position="10"/>
    </location>
</feature>
<dbReference type="PANTHER" id="PTHR43031:SF1">
    <property type="entry name" value="PYRIDINE NUCLEOTIDE-DISULPHIDE OXIDOREDUCTASE"/>
    <property type="match status" value="1"/>
</dbReference>
<name>A0AAW1Q6X7_9CHLO</name>
<evidence type="ECO:0000313" key="4">
    <source>
        <dbReference type="Proteomes" id="UP001489004"/>
    </source>
</evidence>
<accession>A0AAW1Q6X7</accession>
<sequence length="212" mass="22342">MAPTIHRAKAIRLGPATPSPAPSPSMATISMATAAETKLISKYFGGLASAARSIGSTQHNQSQEDVIYRLFSGIGKRFLGDAERECPVMEVQQAVQKLQDPAFVFVDVREADEMAGKMGVPGAISLPLSSGSLDSLLTHGPNRQATELADKSKTVVLYCNNGNRSAAASKAFRSLGFRNVATLSGFSAWMDAKAPVAPISIHSPVVQSALKV</sequence>
<dbReference type="Gene3D" id="3.40.250.10">
    <property type="entry name" value="Rhodanese-like domain"/>
    <property type="match status" value="1"/>
</dbReference>
<evidence type="ECO:0000313" key="3">
    <source>
        <dbReference type="EMBL" id="KAK9816676.1"/>
    </source>
</evidence>
<evidence type="ECO:0000256" key="1">
    <source>
        <dbReference type="SAM" id="MobiDB-lite"/>
    </source>
</evidence>
<dbReference type="InterPro" id="IPR001763">
    <property type="entry name" value="Rhodanese-like_dom"/>
</dbReference>
<keyword evidence="4" id="KW-1185">Reference proteome</keyword>
<gene>
    <name evidence="3" type="ORF">WJX72_003577</name>
</gene>
<reference evidence="3 4" key="1">
    <citation type="journal article" date="2024" name="Nat. Commun.">
        <title>Phylogenomics reveals the evolutionary origins of lichenization in chlorophyte algae.</title>
        <authorList>
            <person name="Puginier C."/>
            <person name="Libourel C."/>
            <person name="Otte J."/>
            <person name="Skaloud P."/>
            <person name="Haon M."/>
            <person name="Grisel S."/>
            <person name="Petersen M."/>
            <person name="Berrin J.G."/>
            <person name="Delaux P.M."/>
            <person name="Dal Grande F."/>
            <person name="Keller J."/>
        </authorList>
    </citation>
    <scope>NUCLEOTIDE SEQUENCE [LARGE SCALE GENOMIC DNA]</scope>
    <source>
        <strain evidence="3 4">SAG 2043</strain>
    </source>
</reference>
<dbReference type="SUPFAM" id="SSF52821">
    <property type="entry name" value="Rhodanese/Cell cycle control phosphatase"/>
    <property type="match status" value="1"/>
</dbReference>
<dbReference type="CDD" id="cd00158">
    <property type="entry name" value="RHOD"/>
    <property type="match status" value="1"/>
</dbReference>
<dbReference type="SMART" id="SM00450">
    <property type="entry name" value="RHOD"/>
    <property type="match status" value="1"/>
</dbReference>
<feature type="domain" description="Rhodanese" evidence="2">
    <location>
        <begin position="99"/>
        <end position="198"/>
    </location>
</feature>
<dbReference type="InterPro" id="IPR036873">
    <property type="entry name" value="Rhodanese-like_dom_sf"/>
</dbReference>
<dbReference type="PROSITE" id="PS50206">
    <property type="entry name" value="RHODANESE_3"/>
    <property type="match status" value="1"/>
</dbReference>
<dbReference type="InterPro" id="IPR050229">
    <property type="entry name" value="GlpE_sulfurtransferase"/>
</dbReference>
<dbReference type="Pfam" id="PF00581">
    <property type="entry name" value="Rhodanese"/>
    <property type="match status" value="1"/>
</dbReference>
<evidence type="ECO:0000259" key="2">
    <source>
        <dbReference type="PROSITE" id="PS50206"/>
    </source>
</evidence>
<feature type="region of interest" description="Disordered" evidence="1">
    <location>
        <begin position="1"/>
        <end position="25"/>
    </location>
</feature>